<sequence length="186" mass="22119">MESSITLKDKKDFIKYFLSHYQPKKRESVWILNYLLNHDEILNYTHFVREAKFCPRAMIISTHCTDQVAFRFYKKHIVTTDADKSFHDIRLNRKDPIYIQLNFKNSKYSIPYAVVLEDNPYLPEDYFLTSGDKENISELLSFSVYKFQKDKIEAAINNALDSKNETDFIFYTNALKDLEESNKKLK</sequence>
<organism evidence="3 4">
    <name type="scientific">Saliterribacillus persicus</name>
    <dbReference type="NCBI Taxonomy" id="930114"/>
    <lineage>
        <taxon>Bacteria</taxon>
        <taxon>Bacillati</taxon>
        <taxon>Bacillota</taxon>
        <taxon>Bacilli</taxon>
        <taxon>Bacillales</taxon>
        <taxon>Bacillaceae</taxon>
        <taxon>Saliterribacillus</taxon>
    </lineage>
</organism>
<dbReference type="AlphaFoldDB" id="A0A368XAD5"/>
<reference evidence="3 4" key="1">
    <citation type="submission" date="2018-07" db="EMBL/GenBank/DDBJ databases">
        <title>Genomic Encyclopedia of Type Strains, Phase IV (KMG-IV): sequencing the most valuable type-strain genomes for metagenomic binning, comparative biology and taxonomic classification.</title>
        <authorList>
            <person name="Goeker M."/>
        </authorList>
    </citation>
    <scope>NUCLEOTIDE SEQUENCE [LARGE SCALE GENOMIC DNA]</scope>
    <source>
        <strain evidence="3 4">DSM 27696</strain>
    </source>
</reference>
<dbReference type="Gene3D" id="3.40.1530.30">
    <property type="entry name" value="Uncharacterised family UPF0302, N-terminal domain"/>
    <property type="match status" value="1"/>
</dbReference>
<dbReference type="Pfam" id="PF08864">
    <property type="entry name" value="UPF0302"/>
    <property type="match status" value="1"/>
</dbReference>
<dbReference type="RefSeq" id="WP_114353805.1">
    <property type="nucleotide sequence ID" value="NZ_QPJJ01000012.1"/>
</dbReference>
<dbReference type="Pfam" id="PF08858">
    <property type="entry name" value="IDEAL"/>
    <property type="match status" value="1"/>
</dbReference>
<dbReference type="SMART" id="SM00914">
    <property type="entry name" value="IDEAL"/>
    <property type="match status" value="1"/>
</dbReference>
<dbReference type="InterPro" id="IPR038091">
    <property type="entry name" value="UPF0302_N_sf"/>
</dbReference>
<dbReference type="InterPro" id="IPR011188">
    <property type="entry name" value="UPF0302"/>
</dbReference>
<dbReference type="InterPro" id="IPR014963">
    <property type="entry name" value="UPF0302_N"/>
</dbReference>
<accession>A0A368XAD5</accession>
<protein>
    <recommendedName>
        <fullName evidence="1">UPF0302 protein DFR57_112100</fullName>
    </recommendedName>
</protein>
<dbReference type="InterPro" id="IPR027393">
    <property type="entry name" value="Virus_scaffolding_prot_C"/>
</dbReference>
<dbReference type="PIRSF" id="PIRSF007165">
    <property type="entry name" value="UCP007165"/>
    <property type="match status" value="1"/>
</dbReference>
<dbReference type="Proteomes" id="UP000252585">
    <property type="component" value="Unassembled WGS sequence"/>
</dbReference>
<proteinExistence type="inferred from homology"/>
<evidence type="ECO:0000256" key="1">
    <source>
        <dbReference type="HAMAP-Rule" id="MF_00760"/>
    </source>
</evidence>
<dbReference type="HAMAP" id="MF_00760">
    <property type="entry name" value="UPF0302"/>
    <property type="match status" value="1"/>
</dbReference>
<keyword evidence="4" id="KW-1185">Reference proteome</keyword>
<dbReference type="NCBIfam" id="NF002965">
    <property type="entry name" value="PRK03636.1"/>
    <property type="match status" value="1"/>
</dbReference>
<comment type="caution">
    <text evidence="3">The sequence shown here is derived from an EMBL/GenBank/DDBJ whole genome shotgun (WGS) entry which is preliminary data.</text>
</comment>
<dbReference type="EMBL" id="QPJJ01000012">
    <property type="protein sequence ID" value="RCW64922.1"/>
    <property type="molecule type" value="Genomic_DNA"/>
</dbReference>
<comment type="similarity">
    <text evidence="1">Belongs to the UPF0302 family.</text>
</comment>
<evidence type="ECO:0000259" key="2">
    <source>
        <dbReference type="SMART" id="SM00914"/>
    </source>
</evidence>
<name>A0A368XAD5_9BACI</name>
<dbReference type="OrthoDB" id="2155814at2"/>
<evidence type="ECO:0000313" key="4">
    <source>
        <dbReference type="Proteomes" id="UP000252585"/>
    </source>
</evidence>
<feature type="domain" description="IDEAL" evidence="2">
    <location>
        <begin position="139"/>
        <end position="175"/>
    </location>
</feature>
<dbReference type="InterPro" id="IPR014957">
    <property type="entry name" value="IDEAL_dom"/>
</dbReference>
<gene>
    <name evidence="3" type="ORF">DFR57_112100</name>
</gene>
<evidence type="ECO:0000313" key="3">
    <source>
        <dbReference type="EMBL" id="RCW64922.1"/>
    </source>
</evidence>
<dbReference type="Gene3D" id="4.10.810.10">
    <property type="entry name" value="Virus Scaffolding Protein, Chain A"/>
    <property type="match status" value="1"/>
</dbReference>